<feature type="region of interest" description="Disordered" evidence="12">
    <location>
        <begin position="767"/>
        <end position="801"/>
    </location>
</feature>
<keyword evidence="7 11" id="KW-0135">Cellulose biosynthesis</keyword>
<feature type="transmembrane region" description="Helical" evidence="11">
    <location>
        <begin position="521"/>
        <end position="542"/>
    </location>
</feature>
<dbReference type="InterPro" id="IPR050321">
    <property type="entry name" value="Glycosyltr_2/OpgH_subfam"/>
</dbReference>
<keyword evidence="11" id="KW-0973">c-di-GMP</keyword>
<dbReference type="PANTHER" id="PTHR43867">
    <property type="entry name" value="CELLULOSE SYNTHASE CATALYTIC SUBUNIT A [UDP-FORMING]"/>
    <property type="match status" value="1"/>
</dbReference>
<dbReference type="Gene3D" id="3.90.550.10">
    <property type="entry name" value="Spore Coat Polysaccharide Biosynthesis Protein SpsA, Chain A"/>
    <property type="match status" value="1"/>
</dbReference>
<keyword evidence="2 11" id="KW-1003">Cell membrane</keyword>
<dbReference type="Proteomes" id="UP000305888">
    <property type="component" value="Chromosome"/>
</dbReference>
<evidence type="ECO:0000259" key="14">
    <source>
        <dbReference type="Pfam" id="PF13632"/>
    </source>
</evidence>
<dbReference type="AlphaFoldDB" id="A0A5B8FXL0"/>
<evidence type="ECO:0000256" key="5">
    <source>
        <dbReference type="ARBA" id="ARBA00022679"/>
    </source>
</evidence>
<evidence type="ECO:0000256" key="1">
    <source>
        <dbReference type="ARBA" id="ARBA00004429"/>
    </source>
</evidence>
<gene>
    <name evidence="15" type="primary">bcsA</name>
    <name evidence="15" type="ORF">FDP22_11555</name>
</gene>
<comment type="function">
    <text evidence="11">Catalytic subunit of cellulose synthase. It polymerizes uridine 5'-diphosphate glucose to cellulose.</text>
</comment>
<dbReference type="EMBL" id="CP040818">
    <property type="protein sequence ID" value="QDL92354.1"/>
    <property type="molecule type" value="Genomic_DNA"/>
</dbReference>
<keyword evidence="8 11" id="KW-1133">Transmembrane helix</keyword>
<evidence type="ECO:0000256" key="8">
    <source>
        <dbReference type="ARBA" id="ARBA00022989"/>
    </source>
</evidence>
<organism evidence="15 16">
    <name type="scientific">Paroceanicella profunda</name>
    <dbReference type="NCBI Taxonomy" id="2579971"/>
    <lineage>
        <taxon>Bacteria</taxon>
        <taxon>Pseudomonadati</taxon>
        <taxon>Pseudomonadota</taxon>
        <taxon>Alphaproteobacteria</taxon>
        <taxon>Rhodobacterales</taxon>
        <taxon>Paracoccaceae</taxon>
        <taxon>Paroceanicella</taxon>
    </lineage>
</organism>
<dbReference type="Gene3D" id="2.40.10.220">
    <property type="entry name" value="predicted glycosyltransferase like domains"/>
    <property type="match status" value="1"/>
</dbReference>
<dbReference type="UniPathway" id="UPA00694"/>
<dbReference type="OrthoDB" id="9806824at2"/>
<evidence type="ECO:0000256" key="10">
    <source>
        <dbReference type="ARBA" id="ARBA00048682"/>
    </source>
</evidence>
<dbReference type="GO" id="GO:0005886">
    <property type="term" value="C:plasma membrane"/>
    <property type="evidence" value="ECO:0007669"/>
    <property type="project" value="UniProtKB-SubCell"/>
</dbReference>
<comment type="subcellular location">
    <subcellularLocation>
        <location evidence="1">Cell inner membrane</location>
        <topology evidence="1">Multi-pass membrane protein</topology>
    </subcellularLocation>
</comment>
<evidence type="ECO:0000256" key="12">
    <source>
        <dbReference type="SAM" id="MobiDB-lite"/>
    </source>
</evidence>
<keyword evidence="4 11" id="KW-0328">Glycosyltransferase</keyword>
<sequence>MLKDTTRSVEHALWGVVGITILAAVVFLASVPLSTPAQAVVAICAVLVVALLKPAANLPVVRFILLSVAGFIVLRYLFWRISYTLPFDADIPSQIAAFVLLVAEMQAICVFFLSAFVTAQPADRPLPPVIDYAEELPTVDVLVPSYNEPADMLSVTLAAASMMRYPRDRLKIILCDDGGTDQRCNHADPDLAAASRRRRAELQDMCRELGVIYATRERNVGAKAGNMSSALENLDGELVVVFDADHVPTQDFLERTVGHFIADPKLFLVQTPHFFINKDPIERNLGLSDRCPPENEMFYGIIQPGIDNWGSTLFCGSAAILRRQALDEAGGFAGESITEDAETALDIHARGWHSMYVNHAVIAGLQPETFSSFIGQRSRWASGMMQIFLLKNPIFKRGLTIYQRLCYLNMIGFWLFPLVRMVFLCAPLAYLFFGLEIFSANVEQFSVYVLSYLVVSLMVQNTLFRRYRWPLISELYETAQTPYLARSVLSTFWRPRSPSFNVTAKDETLDKESISPIARPLILLFLLMTAGIVAGAVRYALFPGDRDAVTIVASWAVFNFIVVGTALGAVCEKPQRRARPRVSVREAATLFTDDGLEYAATLLDVSMGGTRIEVPLGGPTKGAGSALLTALRPGQKVTVRPLLKDEGAPNAPILCHVASVTRSPHALIVGLSYAATQARSARFSVASIMFRDSLLWQAKRLQTRDGPGLLMGILYYLWLAIRTIPASVISIVRDILTPKPDNTGEIRAVIEQAHPFRFGVELQPSFADSPRPVGTMINPHDLPPEADLPHGASPTKSGATQ</sequence>
<keyword evidence="16" id="KW-1185">Reference proteome</keyword>
<feature type="transmembrane region" description="Helical" evidence="11">
    <location>
        <begin position="405"/>
        <end position="433"/>
    </location>
</feature>
<dbReference type="InterPro" id="IPR003919">
    <property type="entry name" value="Cell_synth_A"/>
</dbReference>
<reference evidence="15 16" key="1">
    <citation type="submission" date="2019-06" db="EMBL/GenBank/DDBJ databases">
        <title>Genome sequence of Rhodobacteraceae bacterium D4M1.</title>
        <authorList>
            <person name="Cao J."/>
        </authorList>
    </citation>
    <scope>NUCLEOTIDE SEQUENCE [LARGE SCALE GENOMIC DNA]</scope>
    <source>
        <strain evidence="15 16">D4M1</strain>
    </source>
</reference>
<evidence type="ECO:0000256" key="2">
    <source>
        <dbReference type="ARBA" id="ARBA00022475"/>
    </source>
</evidence>
<feature type="transmembrane region" description="Helical" evidence="11">
    <location>
        <begin position="709"/>
        <end position="732"/>
    </location>
</feature>
<evidence type="ECO:0000256" key="3">
    <source>
        <dbReference type="ARBA" id="ARBA00022519"/>
    </source>
</evidence>
<feature type="transmembrane region" description="Helical" evidence="11">
    <location>
        <begin position="95"/>
        <end position="117"/>
    </location>
</feature>
<comment type="cofactor">
    <cofactor evidence="11">
        <name>Mg(2+)</name>
        <dbReference type="ChEBI" id="CHEBI:18420"/>
    </cofactor>
</comment>
<proteinExistence type="predicted"/>
<keyword evidence="3 11" id="KW-0997">Cell inner membrane</keyword>
<dbReference type="GO" id="GO:0035438">
    <property type="term" value="F:cyclic-di-GMP binding"/>
    <property type="evidence" value="ECO:0007669"/>
    <property type="project" value="InterPro"/>
</dbReference>
<evidence type="ECO:0000256" key="9">
    <source>
        <dbReference type="ARBA" id="ARBA00023136"/>
    </source>
</evidence>
<dbReference type="EC" id="2.4.1.12" evidence="11"/>
<feature type="domain" description="PilZ" evidence="13">
    <location>
        <begin position="575"/>
        <end position="665"/>
    </location>
</feature>
<dbReference type="KEGG" id="ppru:FDP22_11555"/>
<dbReference type="PANTHER" id="PTHR43867:SF2">
    <property type="entry name" value="CELLULOSE SYNTHASE CATALYTIC SUBUNIT A [UDP-FORMING]"/>
    <property type="match status" value="1"/>
</dbReference>
<accession>A0A5B8FXL0</accession>
<protein>
    <recommendedName>
        <fullName evidence="11">Cellulose synthase catalytic subunit [UDP-forming]</fullName>
        <ecNumber evidence="11">2.4.1.12</ecNumber>
    </recommendedName>
</protein>
<evidence type="ECO:0000256" key="6">
    <source>
        <dbReference type="ARBA" id="ARBA00022692"/>
    </source>
</evidence>
<evidence type="ECO:0000313" key="16">
    <source>
        <dbReference type="Proteomes" id="UP000305888"/>
    </source>
</evidence>
<dbReference type="Pfam" id="PF13632">
    <property type="entry name" value="Glyco_trans_2_3"/>
    <property type="match status" value="1"/>
</dbReference>
<keyword evidence="6 11" id="KW-0812">Transmembrane</keyword>
<feature type="domain" description="Glycosyltransferase 2-like" evidence="14">
    <location>
        <begin position="239"/>
        <end position="445"/>
    </location>
</feature>
<feature type="transmembrane region" description="Helical" evidence="11">
    <location>
        <begin position="63"/>
        <end position="83"/>
    </location>
</feature>
<dbReference type="GO" id="GO:0016760">
    <property type="term" value="F:cellulose synthase (UDP-forming) activity"/>
    <property type="evidence" value="ECO:0007669"/>
    <property type="project" value="UniProtKB-EC"/>
</dbReference>
<dbReference type="InterPro" id="IPR009875">
    <property type="entry name" value="PilZ_domain"/>
</dbReference>
<evidence type="ECO:0000259" key="13">
    <source>
        <dbReference type="Pfam" id="PF07238"/>
    </source>
</evidence>
<feature type="transmembrane region" description="Helical" evidence="11">
    <location>
        <begin position="548"/>
        <end position="571"/>
    </location>
</feature>
<evidence type="ECO:0000256" key="4">
    <source>
        <dbReference type="ARBA" id="ARBA00022676"/>
    </source>
</evidence>
<dbReference type="RefSeq" id="WP_138573101.1">
    <property type="nucleotide sequence ID" value="NZ_CP040818.1"/>
</dbReference>
<dbReference type="Pfam" id="PF07238">
    <property type="entry name" value="PilZ"/>
    <property type="match status" value="1"/>
</dbReference>
<name>A0A5B8FXL0_9RHOB</name>
<evidence type="ECO:0000256" key="7">
    <source>
        <dbReference type="ARBA" id="ARBA00022916"/>
    </source>
</evidence>
<keyword evidence="5 11" id="KW-0808">Transferase</keyword>
<feature type="transmembrane region" description="Helical" evidence="11">
    <location>
        <begin position="445"/>
        <end position="464"/>
    </location>
</feature>
<dbReference type="PRINTS" id="PR01439">
    <property type="entry name" value="CELLSNTHASEA"/>
</dbReference>
<comment type="pathway">
    <text evidence="11">Glycan metabolism; bacterial cellulose biosynthesis.</text>
</comment>
<dbReference type="SUPFAM" id="SSF53448">
    <property type="entry name" value="Nucleotide-diphospho-sugar transferases"/>
    <property type="match status" value="1"/>
</dbReference>
<comment type="catalytic activity">
    <reaction evidence="10 11">
        <text>[(1-&gt;4)-beta-D-glucosyl](n) + UDP-alpha-D-glucose = [(1-&gt;4)-beta-D-glucosyl](n+1) + UDP + H(+)</text>
        <dbReference type="Rhea" id="RHEA:19929"/>
        <dbReference type="Rhea" id="RHEA-COMP:10033"/>
        <dbReference type="Rhea" id="RHEA-COMP:10034"/>
        <dbReference type="ChEBI" id="CHEBI:15378"/>
        <dbReference type="ChEBI" id="CHEBI:18246"/>
        <dbReference type="ChEBI" id="CHEBI:58223"/>
        <dbReference type="ChEBI" id="CHEBI:58885"/>
        <dbReference type="EC" id="2.4.1.12"/>
    </reaction>
</comment>
<feature type="transmembrane region" description="Helical" evidence="11">
    <location>
        <begin position="12"/>
        <end position="31"/>
    </location>
</feature>
<evidence type="ECO:0000313" key="15">
    <source>
        <dbReference type="EMBL" id="QDL92354.1"/>
    </source>
</evidence>
<keyword evidence="9 11" id="KW-0472">Membrane</keyword>
<dbReference type="CDD" id="cd06421">
    <property type="entry name" value="CESA_CelA_like"/>
    <property type="match status" value="1"/>
</dbReference>
<evidence type="ECO:0000256" key="11">
    <source>
        <dbReference type="RuleBase" id="RU365020"/>
    </source>
</evidence>
<dbReference type="GO" id="GO:0030244">
    <property type="term" value="P:cellulose biosynthetic process"/>
    <property type="evidence" value="ECO:0007669"/>
    <property type="project" value="UniProtKB-KW"/>
</dbReference>
<feature type="transmembrane region" description="Helical" evidence="11">
    <location>
        <begin position="37"/>
        <end position="56"/>
    </location>
</feature>
<dbReference type="InterPro" id="IPR029044">
    <property type="entry name" value="Nucleotide-diphossugar_trans"/>
</dbReference>
<dbReference type="NCBIfam" id="TIGR03030">
    <property type="entry name" value="CelA"/>
    <property type="match status" value="1"/>
</dbReference>
<dbReference type="InterPro" id="IPR001173">
    <property type="entry name" value="Glyco_trans_2-like"/>
</dbReference>
<dbReference type="GO" id="GO:0006011">
    <property type="term" value="P:UDP-alpha-D-glucose metabolic process"/>
    <property type="evidence" value="ECO:0007669"/>
    <property type="project" value="InterPro"/>
</dbReference>